<evidence type="ECO:0000313" key="1">
    <source>
        <dbReference type="EMBL" id="KAK8217619.1"/>
    </source>
</evidence>
<keyword evidence="2" id="KW-1185">Reference proteome</keyword>
<dbReference type="EMBL" id="JAMKPW020000005">
    <property type="protein sequence ID" value="KAK8217619.1"/>
    <property type="molecule type" value="Genomic_DNA"/>
</dbReference>
<sequence>MTTDKRHHVVALDGHVQLPPLSIPHTITSYTSTSASELADRIKDATIIVCSATKLPHATLVSSASPGLALITSMGAGHDHVSHDAVRELGVTLCNVPAQNTDSVTEHAIALYFAVKRRLLPMHAYTVDGESWGRTKVPVRSFGQVPRTCGEEVLGVVGYGALGKSVARMAKALGMRVLVAERKGATETEIREGRVAFEQVLKECTVLILTCPLDASTRNMIDSAELRTMQNSAIVVNVGRGGVVNEPALAAALKAGTIAGAGTDVFEHEPATKENCPLLDPEVPNLVLSPHVAWFSHKTIEGTLQTIKANIEGYVAGKPQNVVIAGRGVTVGA</sequence>
<protein>
    <submittedName>
        <fullName evidence="1">Uncharacterized protein</fullName>
    </submittedName>
</protein>
<name>A0ACC3SM30_9PEZI</name>
<accession>A0ACC3SM30</accession>
<comment type="caution">
    <text evidence="1">The sequence shown here is derived from an EMBL/GenBank/DDBJ whole genome shotgun (WGS) entry which is preliminary data.</text>
</comment>
<organism evidence="1 2">
    <name type="scientific">Zalaria obscura</name>
    <dbReference type="NCBI Taxonomy" id="2024903"/>
    <lineage>
        <taxon>Eukaryota</taxon>
        <taxon>Fungi</taxon>
        <taxon>Dikarya</taxon>
        <taxon>Ascomycota</taxon>
        <taxon>Pezizomycotina</taxon>
        <taxon>Dothideomycetes</taxon>
        <taxon>Dothideomycetidae</taxon>
        <taxon>Dothideales</taxon>
        <taxon>Zalariaceae</taxon>
        <taxon>Zalaria</taxon>
    </lineage>
</organism>
<gene>
    <name evidence="1" type="ORF">M8818_001378</name>
</gene>
<dbReference type="Proteomes" id="UP001320706">
    <property type="component" value="Unassembled WGS sequence"/>
</dbReference>
<reference evidence="1" key="1">
    <citation type="submission" date="2024-02" db="EMBL/GenBank/DDBJ databases">
        <title>Metagenome Assembled Genome of Zalaria obscura JY119.</title>
        <authorList>
            <person name="Vighnesh L."/>
            <person name="Jagadeeshwari U."/>
            <person name="Venkata Ramana C."/>
            <person name="Sasikala C."/>
        </authorList>
    </citation>
    <scope>NUCLEOTIDE SEQUENCE</scope>
    <source>
        <strain evidence="1">JY119</strain>
    </source>
</reference>
<evidence type="ECO:0000313" key="2">
    <source>
        <dbReference type="Proteomes" id="UP001320706"/>
    </source>
</evidence>
<proteinExistence type="predicted"/>